<keyword evidence="2" id="KW-1133">Transmembrane helix</keyword>
<dbReference type="STRING" id="309803.CTN_0950"/>
<keyword evidence="2" id="KW-0472">Membrane</keyword>
<proteinExistence type="predicted"/>
<feature type="transmembrane region" description="Helical" evidence="2">
    <location>
        <begin position="6"/>
        <end position="29"/>
    </location>
</feature>
<dbReference type="Proteomes" id="UP000000445">
    <property type="component" value="Chromosome"/>
</dbReference>
<dbReference type="InterPro" id="IPR011894">
    <property type="entry name" value="PorC_KorC"/>
</dbReference>
<dbReference type="PANTHER" id="PTHR42730:SF1">
    <property type="entry name" value="2-OXOGLUTARATE SYNTHASE SUBUNIT KORC"/>
    <property type="match status" value="1"/>
</dbReference>
<sequence length="184" mass="20068">MSYHAVVIAGFGGQGVMLAGQIIAMAAVIEGKNATWLPSYGPEMRGGTANCTVIVDEKPINSPVVDHPTEVIAMNFPSMMKFGPRLKHRGILFVNSSIVEHVLERDDVETVKVPANEIAEELGNTKAANMVMLGAFLEVTKAVSFEAVREALSEKITRKDLLEIDLMALDRGREYIKKSHSRSS</sequence>
<dbReference type="AlphaFoldDB" id="B9K843"/>
<protein>
    <submittedName>
        <fullName evidence="4">Pyruvate ferredoxin/flavodoxin oxidoreductase</fullName>
    </submittedName>
</protein>
<gene>
    <name evidence="4" type="ordered locus">CTN_0950</name>
</gene>
<dbReference type="Pfam" id="PF01558">
    <property type="entry name" value="POR"/>
    <property type="match status" value="1"/>
</dbReference>
<name>B9K843_THENN</name>
<evidence type="ECO:0000313" key="4">
    <source>
        <dbReference type="EMBL" id="ACM23126.1"/>
    </source>
</evidence>
<dbReference type="eggNOG" id="COG1014">
    <property type="taxonomic scope" value="Bacteria"/>
</dbReference>
<evidence type="ECO:0000256" key="1">
    <source>
        <dbReference type="ARBA" id="ARBA00023002"/>
    </source>
</evidence>
<dbReference type="EMBL" id="CP000916">
    <property type="protein sequence ID" value="ACM23126.1"/>
    <property type="molecule type" value="Genomic_DNA"/>
</dbReference>
<dbReference type="InterPro" id="IPR002869">
    <property type="entry name" value="Pyrv_flavodox_OxRed_cen"/>
</dbReference>
<keyword evidence="5" id="KW-1185">Reference proteome</keyword>
<dbReference type="SUPFAM" id="SSF53323">
    <property type="entry name" value="Pyruvate-ferredoxin oxidoreductase, PFOR, domain III"/>
    <property type="match status" value="1"/>
</dbReference>
<feature type="domain" description="Pyruvate/ketoisovalerate oxidoreductase catalytic" evidence="3">
    <location>
        <begin position="12"/>
        <end position="174"/>
    </location>
</feature>
<dbReference type="GO" id="GO:0016625">
    <property type="term" value="F:oxidoreductase activity, acting on the aldehyde or oxo group of donors, iron-sulfur protein as acceptor"/>
    <property type="evidence" value="ECO:0007669"/>
    <property type="project" value="InterPro"/>
</dbReference>
<dbReference type="NCBIfam" id="TIGR02175">
    <property type="entry name" value="PorC_KorC"/>
    <property type="match status" value="1"/>
</dbReference>
<dbReference type="Gene3D" id="3.40.920.10">
    <property type="entry name" value="Pyruvate-ferredoxin oxidoreductase, PFOR, domain III"/>
    <property type="match status" value="1"/>
</dbReference>
<dbReference type="KEGG" id="tna:CTN_0950"/>
<dbReference type="InterPro" id="IPR052554">
    <property type="entry name" value="2-oxoglutarate_synth_KorC"/>
</dbReference>
<dbReference type="RefSeq" id="WP_015919443.1">
    <property type="nucleotide sequence ID" value="NC_011978.1"/>
</dbReference>
<organism evidence="4 5">
    <name type="scientific">Thermotoga neapolitana (strain ATCC 49049 / DSM 4359 / NBRC 107923 / NS-E)</name>
    <dbReference type="NCBI Taxonomy" id="309803"/>
    <lineage>
        <taxon>Bacteria</taxon>
        <taxon>Thermotogati</taxon>
        <taxon>Thermotogota</taxon>
        <taxon>Thermotogae</taxon>
        <taxon>Thermotogales</taxon>
        <taxon>Thermotogaceae</taxon>
        <taxon>Thermotoga</taxon>
    </lineage>
</organism>
<dbReference type="PANTHER" id="PTHR42730">
    <property type="entry name" value="2-OXOGLUTARATE SYNTHASE SUBUNIT KORC"/>
    <property type="match status" value="1"/>
</dbReference>
<keyword evidence="2" id="KW-0812">Transmembrane</keyword>
<evidence type="ECO:0000313" key="5">
    <source>
        <dbReference type="Proteomes" id="UP000000445"/>
    </source>
</evidence>
<evidence type="ECO:0000256" key="2">
    <source>
        <dbReference type="SAM" id="Phobius"/>
    </source>
</evidence>
<keyword evidence="4" id="KW-0670">Pyruvate</keyword>
<dbReference type="InterPro" id="IPR019752">
    <property type="entry name" value="Pyrv/ketoisovalerate_OxRed_cat"/>
</dbReference>
<reference evidence="4 5" key="1">
    <citation type="journal article" date="2009" name="Biosci. Biotechnol. Biochem.">
        <title>WeGAS: a web-based microbial genome annotation system.</title>
        <authorList>
            <person name="Lee D."/>
            <person name="Seo H."/>
            <person name="Park C."/>
            <person name="Park K."/>
        </authorList>
    </citation>
    <scope>NUCLEOTIDE SEQUENCE [LARGE SCALE GENOMIC DNA]</scope>
    <source>
        <strain evidence="5">ATCC 49049 / DSM 4359 / NBRC 107923 / NS-E</strain>
    </source>
</reference>
<evidence type="ECO:0000259" key="3">
    <source>
        <dbReference type="Pfam" id="PF01558"/>
    </source>
</evidence>
<dbReference type="HOGENOM" id="CLU_087284_0_1_0"/>
<accession>B9K843</accession>
<keyword evidence="1" id="KW-0560">Oxidoreductase</keyword>